<dbReference type="Pfam" id="PF18801">
    <property type="entry name" value="RapH_N"/>
    <property type="match status" value="1"/>
</dbReference>
<dbReference type="SMART" id="SM00028">
    <property type="entry name" value="TPR"/>
    <property type="match status" value="3"/>
</dbReference>
<dbReference type="InterPro" id="IPR019734">
    <property type="entry name" value="TPR_rpt"/>
</dbReference>
<comment type="caution">
    <text evidence="7">The sequence shown here is derived from an EMBL/GenBank/DDBJ whole genome shotgun (WGS) entry which is preliminary data.</text>
</comment>
<evidence type="ECO:0000256" key="1">
    <source>
        <dbReference type="ARBA" id="ARBA00004496"/>
    </source>
</evidence>
<dbReference type="PROSITE" id="PS50005">
    <property type="entry name" value="TPR"/>
    <property type="match status" value="1"/>
</dbReference>
<evidence type="ECO:0000256" key="6">
    <source>
        <dbReference type="PROSITE-ProRule" id="PRU00339"/>
    </source>
</evidence>
<comment type="subcellular location">
    <subcellularLocation>
        <location evidence="1">Cytoplasm</location>
    </subcellularLocation>
</comment>
<evidence type="ECO:0000313" key="8">
    <source>
        <dbReference type="Proteomes" id="UP001467674"/>
    </source>
</evidence>
<reference evidence="7 8" key="1">
    <citation type="submission" date="2024-06" db="EMBL/GenBank/DDBJ databases">
        <title>Construction of an artificial bacterial consortium using nitrogen cycle bacteria from Cuatro Cienegas Basin and a mangrove forest.</title>
        <authorList>
            <person name="Aguilera-Najera D."/>
            <person name="Marquez-Cianci L."/>
            <person name="Martinez-Perez E."/>
            <person name="Rosas-Barrera M."/>
            <person name="Rodriguez-Cruz U.E."/>
            <person name="Tapia-Lopez R."/>
            <person name="Eguiarte L.E."/>
            <person name="Souza-Saldivar V."/>
        </authorList>
    </citation>
    <scope>NUCLEOTIDE SEQUENCE [LARGE SCALE GENOMIC DNA]</scope>
    <source>
        <strain evidence="7 8">S14-15</strain>
    </source>
</reference>
<protein>
    <submittedName>
        <fullName evidence="7">Rap family tetratricopeptide repeat protein</fullName>
    </submittedName>
</protein>
<dbReference type="PANTHER" id="PTHR46630:SF1">
    <property type="entry name" value="TETRATRICOPEPTIDE REPEAT PROTEIN 29"/>
    <property type="match status" value="1"/>
</dbReference>
<keyword evidence="2" id="KW-0963">Cytoplasm</keyword>
<sequence length="372" mass="44129">MANIPSSQIGVQINEWYIHIKRFNVTDAEILKTEIERNLNDMEEDQDVLLYFQLMEFRHRLMLDYLNPSENRMNKADYLREVEGQGKRLTGLLEYYFHFFKGMYEFSKGEYLRAITFYRRAEKKLSQVSDEIERAEFYYKISEVFYHMKQTHMSMYYVKLAYDTYTANSTYVIREINCLTVVAGNYIDLKTHEKALVHFENTLKIARSLGNDSMVTKALLNVGCCHNDMGQYDKAVYYFDRAVEVGEKIKAKELIQAYYDLALIYLRKGNRETGVSFFEKSLEYVQFFEDALFGRVLNVLKALYIDLGDREHVLYAMNELRNAAGFPYLEELALEAAEFYNRLERLDDSVFFYRQMIDAQKQIRRGDGLYEF</sequence>
<keyword evidence="4 6" id="KW-0802">TPR repeat</keyword>
<name>A0ABV1SC04_BACAB</name>
<dbReference type="EMBL" id="JBEOME010000023">
    <property type="protein sequence ID" value="MER3123654.1"/>
    <property type="molecule type" value="Genomic_DNA"/>
</dbReference>
<organism evidence="7 8">
    <name type="scientific">Bacillus altitudinis</name>
    <dbReference type="NCBI Taxonomy" id="293387"/>
    <lineage>
        <taxon>Bacteria</taxon>
        <taxon>Bacillati</taxon>
        <taxon>Bacillota</taxon>
        <taxon>Bacilli</taxon>
        <taxon>Bacillales</taxon>
        <taxon>Bacillaceae</taxon>
        <taxon>Bacillus</taxon>
    </lineage>
</organism>
<comment type="similarity">
    <text evidence="5">Belongs to the Rap family.</text>
</comment>
<dbReference type="InterPro" id="IPR051476">
    <property type="entry name" value="Bac_ResReg_Asp_Phosphatase"/>
</dbReference>
<evidence type="ECO:0000256" key="2">
    <source>
        <dbReference type="ARBA" id="ARBA00022490"/>
    </source>
</evidence>
<proteinExistence type="inferred from homology"/>
<evidence type="ECO:0000256" key="3">
    <source>
        <dbReference type="ARBA" id="ARBA00022737"/>
    </source>
</evidence>
<evidence type="ECO:0000313" key="7">
    <source>
        <dbReference type="EMBL" id="MER3123654.1"/>
    </source>
</evidence>
<dbReference type="Gene3D" id="1.25.40.10">
    <property type="entry name" value="Tetratricopeptide repeat domain"/>
    <property type="match status" value="1"/>
</dbReference>
<keyword evidence="3" id="KW-0677">Repeat</keyword>
<dbReference type="RefSeq" id="WP_174498336.1">
    <property type="nucleotide sequence ID" value="NZ_JBEOME010000023.1"/>
</dbReference>
<feature type="repeat" description="TPR" evidence="6">
    <location>
        <begin position="216"/>
        <end position="249"/>
    </location>
</feature>
<accession>A0ABV1SC04</accession>
<dbReference type="SUPFAM" id="SSF48452">
    <property type="entry name" value="TPR-like"/>
    <property type="match status" value="1"/>
</dbReference>
<evidence type="ECO:0000256" key="5">
    <source>
        <dbReference type="ARBA" id="ARBA00038253"/>
    </source>
</evidence>
<gene>
    <name evidence="7" type="ORF">ABQG71_21085</name>
</gene>
<dbReference type="Pfam" id="PF13424">
    <property type="entry name" value="TPR_12"/>
    <property type="match status" value="1"/>
</dbReference>
<evidence type="ECO:0000256" key="4">
    <source>
        <dbReference type="ARBA" id="ARBA00022803"/>
    </source>
</evidence>
<dbReference type="Proteomes" id="UP001467674">
    <property type="component" value="Unassembled WGS sequence"/>
</dbReference>
<dbReference type="InterPro" id="IPR011990">
    <property type="entry name" value="TPR-like_helical_dom_sf"/>
</dbReference>
<keyword evidence="8" id="KW-1185">Reference proteome</keyword>
<dbReference type="PANTHER" id="PTHR46630">
    <property type="entry name" value="TETRATRICOPEPTIDE REPEAT PROTEIN 29"/>
    <property type="match status" value="1"/>
</dbReference>
<dbReference type="Pfam" id="PF13181">
    <property type="entry name" value="TPR_8"/>
    <property type="match status" value="1"/>
</dbReference>